<evidence type="ECO:0000256" key="8">
    <source>
        <dbReference type="SAM" id="Phobius"/>
    </source>
</evidence>
<accession>A0A1B0C504</accession>
<dbReference type="SUPFAM" id="SSF49363">
    <property type="entry name" value="Purple acid phosphatase, N-terminal domain"/>
    <property type="match status" value="1"/>
</dbReference>
<proteinExistence type="inferred from homology"/>
<evidence type="ECO:0000259" key="9">
    <source>
        <dbReference type="Pfam" id="PF00149"/>
    </source>
</evidence>
<dbReference type="InterPro" id="IPR008963">
    <property type="entry name" value="Purple_acid_Pase-like_N"/>
</dbReference>
<dbReference type="InterPro" id="IPR041792">
    <property type="entry name" value="MPP_PAP"/>
</dbReference>
<dbReference type="Pfam" id="PF01490">
    <property type="entry name" value="Aa_trans"/>
    <property type="match status" value="1"/>
</dbReference>
<dbReference type="EMBL" id="JXJN01025746">
    <property type="status" value="NOT_ANNOTATED_CDS"/>
    <property type="molecule type" value="Genomic_DNA"/>
</dbReference>
<feature type="transmembrane region" description="Helical" evidence="8">
    <location>
        <begin position="242"/>
        <end position="260"/>
    </location>
</feature>
<dbReference type="Pfam" id="PF16656">
    <property type="entry name" value="Pur_ac_phosph_N"/>
    <property type="match status" value="1"/>
</dbReference>
<feature type="transmembrane region" description="Helical" evidence="8">
    <location>
        <begin position="138"/>
        <end position="162"/>
    </location>
</feature>
<dbReference type="Pfam" id="PF00149">
    <property type="entry name" value="Metallophos"/>
    <property type="match status" value="1"/>
</dbReference>
<protein>
    <recommendedName>
        <fullName evidence="7">Purple acid phosphatase</fullName>
        <ecNumber evidence="7">3.1.3.2</ecNumber>
    </recommendedName>
</protein>
<dbReference type="Gene3D" id="2.60.40.380">
    <property type="entry name" value="Purple acid phosphatase-like, N-terminal"/>
    <property type="match status" value="1"/>
</dbReference>
<dbReference type="InterPro" id="IPR015914">
    <property type="entry name" value="PAPs_N"/>
</dbReference>
<feature type="transmembrane region" description="Helical" evidence="8">
    <location>
        <begin position="74"/>
        <end position="96"/>
    </location>
</feature>
<keyword evidence="14" id="KW-1185">Reference proteome</keyword>
<dbReference type="InterPro" id="IPR004843">
    <property type="entry name" value="Calcineurin-like_PHP"/>
</dbReference>
<feature type="transmembrane region" description="Helical" evidence="8">
    <location>
        <begin position="198"/>
        <end position="222"/>
    </location>
</feature>
<feature type="transmembrane region" description="Helical" evidence="8">
    <location>
        <begin position="49"/>
        <end position="68"/>
    </location>
</feature>
<name>A0A1B0C504_9MUSC</name>
<keyword evidence="3" id="KW-0732">Signal</keyword>
<evidence type="ECO:0000313" key="14">
    <source>
        <dbReference type="Proteomes" id="UP000092460"/>
    </source>
</evidence>
<evidence type="ECO:0000256" key="5">
    <source>
        <dbReference type="ARBA" id="ARBA00023136"/>
    </source>
</evidence>
<feature type="transmembrane region" description="Helical" evidence="8">
    <location>
        <begin position="385"/>
        <end position="405"/>
    </location>
</feature>
<keyword evidence="7" id="KW-0378">Hydrolase</keyword>
<feature type="transmembrane region" description="Helical" evidence="8">
    <location>
        <begin position="320"/>
        <end position="339"/>
    </location>
</feature>
<feature type="domain" description="Amino acid transporter transmembrane" evidence="10">
    <location>
        <begin position="43"/>
        <end position="444"/>
    </location>
</feature>
<reference evidence="13" key="2">
    <citation type="submission" date="2020-05" db="UniProtKB">
        <authorList>
            <consortium name="EnsemblMetazoa"/>
        </authorList>
    </citation>
    <scope>IDENTIFICATION</scope>
    <source>
        <strain evidence="13">IAEA</strain>
    </source>
</reference>
<dbReference type="EC" id="3.1.3.2" evidence="7"/>
<evidence type="ECO:0000256" key="7">
    <source>
        <dbReference type="RuleBase" id="RU361203"/>
    </source>
</evidence>
<dbReference type="PANTHER" id="PTHR45867:SF3">
    <property type="entry name" value="ACID PHOSPHATASE TYPE 7"/>
    <property type="match status" value="1"/>
</dbReference>
<dbReference type="InterPro" id="IPR029052">
    <property type="entry name" value="Metallo-depent_PP-like"/>
</dbReference>
<dbReference type="VEuPathDB" id="VectorBase:GPPI049323"/>
<evidence type="ECO:0000256" key="2">
    <source>
        <dbReference type="ARBA" id="ARBA00022692"/>
    </source>
</evidence>
<evidence type="ECO:0000259" key="11">
    <source>
        <dbReference type="Pfam" id="PF14008"/>
    </source>
</evidence>
<keyword evidence="5 8" id="KW-0472">Membrane</keyword>
<dbReference type="SUPFAM" id="SSF56300">
    <property type="entry name" value="Metallo-dependent phosphatases"/>
    <property type="match status" value="1"/>
</dbReference>
<feature type="domain" description="Calcineurin-like phosphoesterase" evidence="9">
    <location>
        <begin position="637"/>
        <end position="808"/>
    </location>
</feature>
<evidence type="ECO:0000256" key="6">
    <source>
        <dbReference type="ARBA" id="ARBA00023180"/>
    </source>
</evidence>
<keyword evidence="6" id="KW-0325">Glycoprotein</keyword>
<feature type="domain" description="Purple acid phosphatase C-terminal" evidence="11">
    <location>
        <begin position="836"/>
        <end position="896"/>
    </location>
</feature>
<sequence length="909" mass="103273">MMSAKDSNTAFTISTFNLTCNIKETKRLDDEYDPFVYRDQKSGTSTRDAFLHLLKSSLGTGILAMPMAFLNAGIVFGLVGTLSVGLLCTYCVHILVQTSHGICRKIRVPFLGFAETAEKVFQHGPLSLRKWSNFAKQFVDGSLMATYYAAACVDIVFIATSFRDVINCDLDLNWQIRFYIALTLIPCLFIGQIRDLKWLVPFSAIANLFVIVTFAITLYYMFNESLVFDDKPYIAKASQLPLFFATVIFAMEGIGVVMPVENSMKTPQHFLGCPSVLNMAMLIVVTLYATIGFFGYITYGSEVRGSITLNLPYGAPLADAAKILMALAILFTFGLQFYIPNDILWSKIKHKFDPKSHNIAQILLRTGIILISGGVAAAIPNLEPFISLVGAVFFSLLGIFVPSFVETAFLWPNHLGCFKWKLIKNVILCILAILALIAGATASIIEIININNDVPENIAQCHAYDMNFLLLLHIKFILLSKIDKNAGAKVDKPMQIHLSFAGNDETKRKKSYFMLSFTYIHTDTVRDIVVTWSTELKSRTSVCKYGRRHVEFAEENIDGPTLFIDQGVNRRRQFIHRVLLKNLTENVCYKYYCGSDLGWSPEYWFCVPQTDENWSPSLAIYGNMGLTHAFILPFLHDDIQQGMYDVVVHNGNFASGLNVDDGQRGDLFMKEVEAIAAYVPNFSHYRNRFTMPGNADGLYYSFNLGPVHFLAFSTEVYFFTHKYGYEPYCNQFDWLQHELIESDKPENRLKRPWIITYGHRPMYCSNKNDHSCTRPENEVRVGLPDDDLMGLEELFFRYGVDVQMWSHENSYERTWPLYNYTVVGGPNPDLYYEPYAPIHIITGSAGGSGEREKFLEPIPRWSAFRSKDYGYTRLKAYNKTHLYIEQFSADQRSITDHFWIVKSSHCSSG</sequence>
<dbReference type="EnsemblMetazoa" id="GPPI049323-RA">
    <property type="protein sequence ID" value="GPPI049323-PA"/>
    <property type="gene ID" value="GPPI049323"/>
</dbReference>
<evidence type="ECO:0000256" key="1">
    <source>
        <dbReference type="ARBA" id="ARBA00004370"/>
    </source>
</evidence>
<comment type="similarity">
    <text evidence="7">Belongs to the metallophosphoesterase superfamily. Purple acid phosphatase family.</text>
</comment>
<feature type="transmembrane region" description="Helical" evidence="8">
    <location>
        <begin position="426"/>
        <end position="445"/>
    </location>
</feature>
<dbReference type="Pfam" id="PF14008">
    <property type="entry name" value="Metallophos_C"/>
    <property type="match status" value="1"/>
</dbReference>
<evidence type="ECO:0000313" key="13">
    <source>
        <dbReference type="EnsemblMetazoa" id="GPPI049323-PA"/>
    </source>
</evidence>
<evidence type="ECO:0000259" key="12">
    <source>
        <dbReference type="Pfam" id="PF16656"/>
    </source>
</evidence>
<dbReference type="GO" id="GO:0016020">
    <property type="term" value="C:membrane"/>
    <property type="evidence" value="ECO:0007669"/>
    <property type="project" value="UniProtKB-SubCell"/>
</dbReference>
<dbReference type="GO" id="GO:0003993">
    <property type="term" value="F:acid phosphatase activity"/>
    <property type="evidence" value="ECO:0007669"/>
    <property type="project" value="UniProtKB-EC"/>
</dbReference>
<dbReference type="InterPro" id="IPR013057">
    <property type="entry name" value="AA_transpt_TM"/>
</dbReference>
<evidence type="ECO:0000256" key="4">
    <source>
        <dbReference type="ARBA" id="ARBA00022989"/>
    </source>
</evidence>
<dbReference type="PANTHER" id="PTHR45867">
    <property type="entry name" value="PURPLE ACID PHOSPHATASE"/>
    <property type="match status" value="1"/>
</dbReference>
<dbReference type="InterPro" id="IPR025733">
    <property type="entry name" value="PAPs_C"/>
</dbReference>
<dbReference type="STRING" id="67801.A0A1B0C504"/>
<dbReference type="Proteomes" id="UP000092460">
    <property type="component" value="Unassembled WGS sequence"/>
</dbReference>
<comment type="subcellular location">
    <subcellularLocation>
        <location evidence="1">Membrane</location>
    </subcellularLocation>
</comment>
<evidence type="ECO:0000256" key="3">
    <source>
        <dbReference type="ARBA" id="ARBA00022729"/>
    </source>
</evidence>
<evidence type="ECO:0000259" key="10">
    <source>
        <dbReference type="Pfam" id="PF01490"/>
    </source>
</evidence>
<dbReference type="GO" id="GO:0046872">
    <property type="term" value="F:metal ion binding"/>
    <property type="evidence" value="ECO:0007669"/>
    <property type="project" value="InterPro"/>
</dbReference>
<dbReference type="CDD" id="cd00839">
    <property type="entry name" value="MPP_PAPs"/>
    <property type="match status" value="1"/>
</dbReference>
<keyword evidence="2 8" id="KW-0812">Transmembrane</keyword>
<feature type="transmembrane region" description="Helical" evidence="8">
    <location>
        <begin position="174"/>
        <end position="191"/>
    </location>
</feature>
<dbReference type="Gene3D" id="3.60.21.10">
    <property type="match status" value="1"/>
</dbReference>
<dbReference type="AlphaFoldDB" id="A0A1B0C504"/>
<feature type="domain" description="Purple acid phosphatase N-terminal" evidence="12">
    <location>
        <begin position="524"/>
        <end position="605"/>
    </location>
</feature>
<reference evidence="14" key="1">
    <citation type="submission" date="2015-01" db="EMBL/GenBank/DDBJ databases">
        <authorList>
            <person name="Aksoy S."/>
            <person name="Warren W."/>
            <person name="Wilson R.K."/>
        </authorList>
    </citation>
    <scope>NUCLEOTIDE SEQUENCE [LARGE SCALE GENOMIC DNA]</scope>
    <source>
        <strain evidence="14">IAEA</strain>
    </source>
</reference>
<feature type="transmembrane region" description="Helical" evidence="8">
    <location>
        <begin position="280"/>
        <end position="300"/>
    </location>
</feature>
<organism evidence="13 14">
    <name type="scientific">Glossina palpalis gambiensis</name>
    <dbReference type="NCBI Taxonomy" id="67801"/>
    <lineage>
        <taxon>Eukaryota</taxon>
        <taxon>Metazoa</taxon>
        <taxon>Ecdysozoa</taxon>
        <taxon>Arthropoda</taxon>
        <taxon>Hexapoda</taxon>
        <taxon>Insecta</taxon>
        <taxon>Pterygota</taxon>
        <taxon>Neoptera</taxon>
        <taxon>Endopterygota</taxon>
        <taxon>Diptera</taxon>
        <taxon>Brachycera</taxon>
        <taxon>Muscomorpha</taxon>
        <taxon>Hippoboscoidea</taxon>
        <taxon>Glossinidae</taxon>
        <taxon>Glossina</taxon>
    </lineage>
</organism>
<keyword evidence="4 8" id="KW-1133">Transmembrane helix</keyword>
<comment type="catalytic activity">
    <reaction evidence="7">
        <text>a phosphate monoester + H2O = an alcohol + phosphate</text>
        <dbReference type="Rhea" id="RHEA:15017"/>
        <dbReference type="ChEBI" id="CHEBI:15377"/>
        <dbReference type="ChEBI" id="CHEBI:30879"/>
        <dbReference type="ChEBI" id="CHEBI:43474"/>
        <dbReference type="ChEBI" id="CHEBI:67140"/>
        <dbReference type="EC" id="3.1.3.2"/>
    </reaction>
</comment>
<feature type="transmembrane region" description="Helical" evidence="8">
    <location>
        <begin position="359"/>
        <end position="379"/>
    </location>
</feature>